<reference evidence="1 2" key="1">
    <citation type="submission" date="2015-01" db="EMBL/GenBank/DDBJ databases">
        <title>Evolution of Trichinella species and genotypes.</title>
        <authorList>
            <person name="Korhonen P.K."/>
            <person name="Edoardo P."/>
            <person name="Giuseppe L.R."/>
            <person name="Gasser R.B."/>
        </authorList>
    </citation>
    <scope>NUCLEOTIDE SEQUENCE [LARGE SCALE GENOMIC DNA]</scope>
    <source>
        <strain evidence="1">ISS141</strain>
    </source>
</reference>
<dbReference type="EMBL" id="JYDU01000006">
    <property type="protein sequence ID" value="KRY00852.1"/>
    <property type="molecule type" value="Genomic_DNA"/>
</dbReference>
<name>A0A0V0YKG7_TRIPS</name>
<accession>A0A0V0YKG7</accession>
<proteinExistence type="predicted"/>
<sequence>MLGYVVEKSTDRKVIRSMNVVWHRPGHFVHLKCTKIDSTYPFQETNWNRTGGLYVCGRRVKYMIHDVRIRRGERTSVFVFAEVINRVECKRVSKGSFAE</sequence>
<gene>
    <name evidence="1" type="ORF">T4E_570</name>
</gene>
<organism evidence="1 2">
    <name type="scientific">Trichinella pseudospiralis</name>
    <name type="common">Parasitic roundworm</name>
    <dbReference type="NCBI Taxonomy" id="6337"/>
    <lineage>
        <taxon>Eukaryota</taxon>
        <taxon>Metazoa</taxon>
        <taxon>Ecdysozoa</taxon>
        <taxon>Nematoda</taxon>
        <taxon>Enoplea</taxon>
        <taxon>Dorylaimia</taxon>
        <taxon>Trichinellida</taxon>
        <taxon>Trichinellidae</taxon>
        <taxon>Trichinella</taxon>
    </lineage>
</organism>
<evidence type="ECO:0000313" key="2">
    <source>
        <dbReference type="Proteomes" id="UP000054815"/>
    </source>
</evidence>
<protein>
    <submittedName>
        <fullName evidence="1">Uncharacterized protein</fullName>
    </submittedName>
</protein>
<dbReference type="Proteomes" id="UP000054815">
    <property type="component" value="Unassembled WGS sequence"/>
</dbReference>
<comment type="caution">
    <text evidence="1">The sequence shown here is derived from an EMBL/GenBank/DDBJ whole genome shotgun (WGS) entry which is preliminary data.</text>
</comment>
<evidence type="ECO:0000313" key="1">
    <source>
        <dbReference type="EMBL" id="KRY00852.1"/>
    </source>
</evidence>
<dbReference type="AlphaFoldDB" id="A0A0V0YKG7"/>